<dbReference type="InterPro" id="IPR027417">
    <property type="entry name" value="P-loop_NTPase"/>
</dbReference>
<proteinExistence type="predicted"/>
<dbReference type="Gene3D" id="3.40.50.300">
    <property type="entry name" value="P-loop containing nucleotide triphosphate hydrolases"/>
    <property type="match status" value="1"/>
</dbReference>
<reference evidence="2 4" key="1">
    <citation type="submission" date="2024-10" db="EMBL/GenBank/DDBJ databases">
        <authorList>
            <person name="Kim D."/>
        </authorList>
    </citation>
    <scope>NUCLEOTIDE SEQUENCE [LARGE SCALE GENOMIC DNA]</scope>
    <source>
        <strain evidence="2">Taebaek</strain>
    </source>
</reference>
<evidence type="ECO:0000313" key="3">
    <source>
        <dbReference type="EMBL" id="KAL3079380.1"/>
    </source>
</evidence>
<dbReference type="EMBL" id="JBICCN010000372">
    <property type="protein sequence ID" value="KAL3073290.1"/>
    <property type="molecule type" value="Genomic_DNA"/>
</dbReference>
<protein>
    <recommendedName>
        <fullName evidence="1">ATPase AAA-type core domain-containing protein</fullName>
    </recommendedName>
</protein>
<name>A0ABD2I7X1_HETSC</name>
<dbReference type="EMBL" id="JBICCN010000303">
    <property type="protein sequence ID" value="KAL3079380.1"/>
    <property type="molecule type" value="Genomic_DNA"/>
</dbReference>
<dbReference type="AlphaFoldDB" id="A0ABD2I7X1"/>
<evidence type="ECO:0000259" key="1">
    <source>
        <dbReference type="Pfam" id="PF00004"/>
    </source>
</evidence>
<gene>
    <name evidence="3" type="ORF">niasHS_012750</name>
    <name evidence="2" type="ORF">niasHS_016551</name>
</gene>
<feature type="domain" description="ATPase AAA-type core" evidence="1">
    <location>
        <begin position="73"/>
        <end position="104"/>
    </location>
</feature>
<dbReference type="InterPro" id="IPR003959">
    <property type="entry name" value="ATPase_AAA_core"/>
</dbReference>
<dbReference type="Pfam" id="PF00004">
    <property type="entry name" value="AAA"/>
    <property type="match status" value="1"/>
</dbReference>
<sequence>MFSNLALYREFDVPPLYIEKNLTAHEIGHAMIAVLDRDATPLRYVTKFFVTKGQCLLREPGHHVCCQLPKALVLYGLSGIGKTHIAKTIAREANCRFVEMVAMSENLLLHSSSGREMTVDGTFGATTFYFEKAQAYQLPEVVQQLKEHISLLHEPGRHVLCQLPKALLLYGM</sequence>
<accession>A0ABD2I7X1</accession>
<evidence type="ECO:0000313" key="2">
    <source>
        <dbReference type="EMBL" id="KAL3073290.1"/>
    </source>
</evidence>
<comment type="caution">
    <text evidence="2">The sequence shown here is derived from an EMBL/GenBank/DDBJ whole genome shotgun (WGS) entry which is preliminary data.</text>
</comment>
<keyword evidence="4" id="KW-1185">Reference proteome</keyword>
<dbReference type="Proteomes" id="UP001620645">
    <property type="component" value="Unassembled WGS sequence"/>
</dbReference>
<organism evidence="2 4">
    <name type="scientific">Heterodera schachtii</name>
    <name type="common">Sugarbeet cyst nematode worm</name>
    <name type="synonym">Tylenchus schachtii</name>
    <dbReference type="NCBI Taxonomy" id="97005"/>
    <lineage>
        <taxon>Eukaryota</taxon>
        <taxon>Metazoa</taxon>
        <taxon>Ecdysozoa</taxon>
        <taxon>Nematoda</taxon>
        <taxon>Chromadorea</taxon>
        <taxon>Rhabditida</taxon>
        <taxon>Tylenchina</taxon>
        <taxon>Tylenchomorpha</taxon>
        <taxon>Tylenchoidea</taxon>
        <taxon>Heteroderidae</taxon>
        <taxon>Heteroderinae</taxon>
        <taxon>Heterodera</taxon>
    </lineage>
</organism>
<evidence type="ECO:0000313" key="4">
    <source>
        <dbReference type="Proteomes" id="UP001620645"/>
    </source>
</evidence>
<dbReference type="SUPFAM" id="SSF52540">
    <property type="entry name" value="P-loop containing nucleoside triphosphate hydrolases"/>
    <property type="match status" value="1"/>
</dbReference>